<dbReference type="InterPro" id="IPR034457">
    <property type="entry name" value="Organic_radical-activating"/>
</dbReference>
<evidence type="ECO:0000256" key="2">
    <source>
        <dbReference type="ARBA" id="ARBA00022485"/>
    </source>
</evidence>
<dbReference type="SFLD" id="SFLDS00029">
    <property type="entry name" value="Radical_SAM"/>
    <property type="match status" value="1"/>
</dbReference>
<dbReference type="PANTHER" id="PTHR30352:SF2">
    <property type="entry name" value="ANAEROBIC RIBONUCLEOSIDE-TRIPHOSPHATE REDUCTASE-ACTIVATING PROTEIN"/>
    <property type="match status" value="1"/>
</dbReference>
<dbReference type="EMBL" id="JJMM01000013">
    <property type="protein sequence ID" value="KDR94932.1"/>
    <property type="molecule type" value="Genomic_DNA"/>
</dbReference>
<dbReference type="SFLD" id="SFLDG01063">
    <property type="entry name" value="activating_enzymes__group_1"/>
    <property type="match status" value="1"/>
</dbReference>
<evidence type="ECO:0000256" key="7">
    <source>
        <dbReference type="PIRNR" id="PIRNR000368"/>
    </source>
</evidence>
<dbReference type="Proteomes" id="UP000027946">
    <property type="component" value="Unassembled WGS sequence"/>
</dbReference>
<dbReference type="OrthoDB" id="9782387at2"/>
<dbReference type="SFLD" id="SFLDF00299">
    <property type="entry name" value="anaerobic_ribonucleoside-triph"/>
    <property type="match status" value="1"/>
</dbReference>
<evidence type="ECO:0000313" key="9">
    <source>
        <dbReference type="Proteomes" id="UP000027946"/>
    </source>
</evidence>
<keyword evidence="6" id="KW-0411">Iron-sulfur</keyword>
<dbReference type="PIRSF" id="PIRSF000368">
    <property type="entry name" value="NrdG"/>
    <property type="match status" value="1"/>
</dbReference>
<dbReference type="InterPro" id="IPR007197">
    <property type="entry name" value="rSAM"/>
</dbReference>
<keyword evidence="4" id="KW-0479">Metal-binding</keyword>
<comment type="caution">
    <text evidence="8">The sequence shown here is derived from an EMBL/GenBank/DDBJ whole genome shotgun (WGS) entry which is preliminary data.</text>
</comment>
<dbReference type="GO" id="GO:0043365">
    <property type="term" value="F:[formate-C-acetyltransferase]-activating enzyme activity"/>
    <property type="evidence" value="ECO:0007669"/>
    <property type="project" value="InterPro"/>
</dbReference>
<evidence type="ECO:0000256" key="1">
    <source>
        <dbReference type="ARBA" id="ARBA00001966"/>
    </source>
</evidence>
<name>A0A069RL38_PEPLI</name>
<dbReference type="CDD" id="cd01335">
    <property type="entry name" value="Radical_SAM"/>
    <property type="match status" value="1"/>
</dbReference>
<dbReference type="Gene3D" id="3.20.20.70">
    <property type="entry name" value="Aldolase class I"/>
    <property type="match status" value="1"/>
</dbReference>
<dbReference type="STRING" id="1121324.CLIT_13c02540"/>
<comment type="function">
    <text evidence="7">Activation of anaerobic ribonucleoside-triphosphate reductase under anaerobic conditions by generation of an organic free radical, using S-adenosylmethionine and reduced flavodoxin as cosubstrates to produce 5'-deoxy-adenosine.</text>
</comment>
<dbReference type="AlphaFoldDB" id="A0A069RL38"/>
<comment type="cofactor">
    <cofactor evidence="1">
        <name>[4Fe-4S] cluster</name>
        <dbReference type="ChEBI" id="CHEBI:49883"/>
    </cofactor>
</comment>
<gene>
    <name evidence="8" type="primary">nrdG</name>
    <name evidence="8" type="ORF">CLIT_13c02540</name>
</gene>
<dbReference type="eggNOG" id="COG0602">
    <property type="taxonomic scope" value="Bacteria"/>
</dbReference>
<keyword evidence="2" id="KW-0004">4Fe-4S</keyword>
<dbReference type="PANTHER" id="PTHR30352">
    <property type="entry name" value="PYRUVATE FORMATE-LYASE-ACTIVATING ENZYME"/>
    <property type="match status" value="1"/>
</dbReference>
<reference evidence="8 9" key="1">
    <citation type="submission" date="2014-03" db="EMBL/GenBank/DDBJ databases">
        <title>Genome sequence of Clostridium litorale W6, DSM 5388.</title>
        <authorList>
            <person name="Poehlein A."/>
            <person name="Jagirdar A."/>
            <person name="Khonsari B."/>
            <person name="Chibani C.M."/>
            <person name="Gutierrez Gutierrez D.A."/>
            <person name="Davydova E."/>
            <person name="Alghaithi H.S."/>
            <person name="Nair K.P."/>
            <person name="Dhamotharan K."/>
            <person name="Chandran L."/>
            <person name="G W."/>
            <person name="Daniel R."/>
        </authorList>
    </citation>
    <scope>NUCLEOTIDE SEQUENCE [LARGE SCALE GENOMIC DNA]</scope>
    <source>
        <strain evidence="8 9">W6</strain>
    </source>
</reference>
<dbReference type="RefSeq" id="WP_038266258.1">
    <property type="nucleotide sequence ID" value="NZ_FSRH01000005.1"/>
</dbReference>
<dbReference type="NCBIfam" id="TIGR02491">
    <property type="entry name" value="NrdG"/>
    <property type="match status" value="1"/>
</dbReference>
<protein>
    <recommendedName>
        <fullName evidence="7">Anaerobic ribonucleoside-triphosphate reductase-activating protein</fullName>
        <ecNumber evidence="7">1.97.1.-</ecNumber>
    </recommendedName>
</protein>
<evidence type="ECO:0000256" key="4">
    <source>
        <dbReference type="ARBA" id="ARBA00022723"/>
    </source>
</evidence>
<proteinExistence type="inferred from homology"/>
<keyword evidence="7 8" id="KW-0560">Oxidoreductase</keyword>
<dbReference type="EC" id="1.97.1.-" evidence="7"/>
<organism evidence="8 9">
    <name type="scientific">Peptoclostridium litorale DSM 5388</name>
    <dbReference type="NCBI Taxonomy" id="1121324"/>
    <lineage>
        <taxon>Bacteria</taxon>
        <taxon>Bacillati</taxon>
        <taxon>Bacillota</taxon>
        <taxon>Clostridia</taxon>
        <taxon>Peptostreptococcales</taxon>
        <taxon>Peptoclostridiaceae</taxon>
        <taxon>Peptoclostridium</taxon>
    </lineage>
</organism>
<evidence type="ECO:0000313" key="8">
    <source>
        <dbReference type="EMBL" id="KDR94932.1"/>
    </source>
</evidence>
<evidence type="ECO:0000256" key="5">
    <source>
        <dbReference type="ARBA" id="ARBA00023004"/>
    </source>
</evidence>
<accession>A0A069RL38</accession>
<keyword evidence="5" id="KW-0408">Iron</keyword>
<dbReference type="GO" id="GO:0051539">
    <property type="term" value="F:4 iron, 4 sulfur cluster binding"/>
    <property type="evidence" value="ECO:0007669"/>
    <property type="project" value="UniProtKB-KW"/>
</dbReference>
<dbReference type="Pfam" id="PF13353">
    <property type="entry name" value="Fer4_12"/>
    <property type="match status" value="1"/>
</dbReference>
<dbReference type="InterPro" id="IPR012837">
    <property type="entry name" value="NrdG"/>
</dbReference>
<dbReference type="SFLD" id="SFLDG01066">
    <property type="entry name" value="organic_radical-activating_enz"/>
    <property type="match status" value="1"/>
</dbReference>
<dbReference type="InterPro" id="IPR013785">
    <property type="entry name" value="Aldolase_TIM"/>
</dbReference>
<evidence type="ECO:0000256" key="3">
    <source>
        <dbReference type="ARBA" id="ARBA00022691"/>
    </source>
</evidence>
<keyword evidence="3" id="KW-0949">S-adenosyl-L-methionine</keyword>
<dbReference type="SUPFAM" id="SSF102114">
    <property type="entry name" value="Radical SAM enzymes"/>
    <property type="match status" value="1"/>
</dbReference>
<dbReference type="GO" id="GO:0004748">
    <property type="term" value="F:ribonucleoside-diphosphate reductase activity, thioredoxin disulfide as acceptor"/>
    <property type="evidence" value="ECO:0007669"/>
    <property type="project" value="TreeGrafter"/>
</dbReference>
<sequence>MKIRLSAPVTIDSIVDGEGVRAVIWTQGCIHNCSGCHNPRTHSFDGGYDEDVRSIVDTLEKLKIHKGITLSGGDPFEQPLPLVYICREAKKLGMDVWAYTGYTFEQLTDEENIMYREWIQLLKEVDILVDGKFEQEKKDLLLRFRGSSNQRILDVKKSLEAKKPIIHGNYVDDRFE</sequence>
<keyword evidence="9" id="KW-1185">Reference proteome</keyword>
<evidence type="ECO:0000256" key="6">
    <source>
        <dbReference type="ARBA" id="ARBA00023014"/>
    </source>
</evidence>
<comment type="similarity">
    <text evidence="7">Belongs to the organic radical-activating enzymes family.</text>
</comment>
<dbReference type="GO" id="GO:0046872">
    <property type="term" value="F:metal ion binding"/>
    <property type="evidence" value="ECO:0007669"/>
    <property type="project" value="UniProtKB-KW"/>
</dbReference>
<dbReference type="InterPro" id="IPR058240">
    <property type="entry name" value="rSAM_sf"/>
</dbReference>